<dbReference type="InterPro" id="IPR019533">
    <property type="entry name" value="Peptidase_S26"/>
</dbReference>
<evidence type="ECO:0000256" key="4">
    <source>
        <dbReference type="ARBA" id="ARBA00022764"/>
    </source>
</evidence>
<organism evidence="7 8">
    <name type="scientific">Nitrosospira multiformis</name>
    <dbReference type="NCBI Taxonomy" id="1231"/>
    <lineage>
        <taxon>Bacteria</taxon>
        <taxon>Pseudomonadati</taxon>
        <taxon>Pseudomonadota</taxon>
        <taxon>Betaproteobacteria</taxon>
        <taxon>Nitrosomonadales</taxon>
        <taxon>Nitrosomonadaceae</taxon>
        <taxon>Nitrosospira</taxon>
    </lineage>
</organism>
<protein>
    <submittedName>
        <fullName evidence="7">Conjugation peptidase TraF. Serine peptidase. MEROPS family S26C</fullName>
    </submittedName>
</protein>
<dbReference type="NCBIfam" id="TIGR02771">
    <property type="entry name" value="TraF_Ti"/>
    <property type="match status" value="1"/>
</dbReference>
<evidence type="ECO:0000256" key="3">
    <source>
        <dbReference type="ARBA" id="ARBA00022729"/>
    </source>
</evidence>
<dbReference type="GO" id="GO:0004252">
    <property type="term" value="F:serine-type endopeptidase activity"/>
    <property type="evidence" value="ECO:0007669"/>
    <property type="project" value="InterPro"/>
</dbReference>
<dbReference type="Pfam" id="PF10502">
    <property type="entry name" value="Peptidase_S26"/>
    <property type="match status" value="1"/>
</dbReference>
<dbReference type="SUPFAM" id="SSF51306">
    <property type="entry name" value="LexA/Signal peptidase"/>
    <property type="match status" value="1"/>
</dbReference>
<reference evidence="7 8" key="1">
    <citation type="submission" date="2016-10" db="EMBL/GenBank/DDBJ databases">
        <authorList>
            <person name="de Groot N.N."/>
        </authorList>
    </citation>
    <scope>NUCLEOTIDE SEQUENCE [LARGE SCALE GENOMIC DNA]</scope>
    <source>
        <strain evidence="7 8">Nl18</strain>
    </source>
</reference>
<accession>A0A1H8MPG1</accession>
<comment type="subcellular location">
    <subcellularLocation>
        <location evidence="1">Periplasm</location>
    </subcellularLocation>
</comment>
<evidence type="ECO:0000256" key="2">
    <source>
        <dbReference type="ARBA" id="ARBA00005849"/>
    </source>
</evidence>
<dbReference type="InterPro" id="IPR036286">
    <property type="entry name" value="LexA/Signal_pep-like_sf"/>
</dbReference>
<proteinExistence type="inferred from homology"/>
<dbReference type="AlphaFoldDB" id="A0A1H8MPG1"/>
<evidence type="ECO:0000259" key="6">
    <source>
        <dbReference type="Pfam" id="PF10502"/>
    </source>
</evidence>
<dbReference type="NCBIfam" id="NF010459">
    <property type="entry name" value="PRK13884.1"/>
    <property type="match status" value="1"/>
</dbReference>
<keyword evidence="4" id="KW-0574">Periplasm</keyword>
<dbReference type="GO" id="GO:0006465">
    <property type="term" value="P:signal peptide processing"/>
    <property type="evidence" value="ECO:0007669"/>
    <property type="project" value="InterPro"/>
</dbReference>
<sequence length="176" mass="19195">MIMGRVSQTAAVAGLGLLVLGFMFHAAGLRVNVTRSIPIGLYHVTDARVEKGEYVIFCPPESTLFDEARSRGYIGAGFCPGGYGYMMKRVWAVAGDRVTWGEEGIAVNGKLLPASAPREADSAGRVMPRHMFSDYPLKESELLLMSDVSWASFDSRYFGPVDVGQVRGVIRPVITF</sequence>
<dbReference type="GO" id="GO:0042597">
    <property type="term" value="C:periplasmic space"/>
    <property type="evidence" value="ECO:0007669"/>
    <property type="project" value="UniProtKB-SubCell"/>
</dbReference>
<keyword evidence="5" id="KW-0184">Conjugation</keyword>
<dbReference type="InterPro" id="IPR014139">
    <property type="entry name" value="Peptidase_S26C_TraF"/>
</dbReference>
<evidence type="ECO:0000256" key="1">
    <source>
        <dbReference type="ARBA" id="ARBA00004418"/>
    </source>
</evidence>
<name>A0A1H8MPG1_9PROT</name>
<evidence type="ECO:0000313" key="7">
    <source>
        <dbReference type="EMBL" id="SEO19217.1"/>
    </source>
</evidence>
<evidence type="ECO:0000256" key="5">
    <source>
        <dbReference type="ARBA" id="ARBA00022971"/>
    </source>
</evidence>
<keyword evidence="3" id="KW-0732">Signal</keyword>
<dbReference type="Proteomes" id="UP000183898">
    <property type="component" value="Unassembled WGS sequence"/>
</dbReference>
<evidence type="ECO:0000313" key="8">
    <source>
        <dbReference type="Proteomes" id="UP000183898"/>
    </source>
</evidence>
<dbReference type="EMBL" id="FOCT01000013">
    <property type="protein sequence ID" value="SEO19217.1"/>
    <property type="molecule type" value="Genomic_DNA"/>
</dbReference>
<feature type="domain" description="Peptidase S26" evidence="6">
    <location>
        <begin position="10"/>
        <end position="171"/>
    </location>
</feature>
<comment type="similarity">
    <text evidence="2">Belongs to the peptidase S26C family.</text>
</comment>
<gene>
    <name evidence="7" type="ORF">SAMN05216404_11362</name>
</gene>
<dbReference type="Gene3D" id="2.10.109.10">
    <property type="entry name" value="Umud Fragment, subunit A"/>
    <property type="match status" value="1"/>
</dbReference>